<dbReference type="Proteomes" id="UP000028933">
    <property type="component" value="Chromosome"/>
</dbReference>
<dbReference type="RefSeq" id="WP_024565271.1">
    <property type="nucleotide sequence ID" value="NZ_CP007547.1"/>
</dbReference>
<dbReference type="KEGG" id="eao:BD94_1028"/>
<dbReference type="Pfam" id="PF20448">
    <property type="entry name" value="DUF6705"/>
    <property type="match status" value="1"/>
</dbReference>
<protein>
    <recommendedName>
        <fullName evidence="2">DUF6705 domain-containing protein</fullName>
    </recommendedName>
</protein>
<dbReference type="AlphaFoldDB" id="A0A077EDX2"/>
<feature type="signal peptide" evidence="1">
    <location>
        <begin position="1"/>
        <end position="19"/>
    </location>
</feature>
<dbReference type="eggNOG" id="ENOG502ZZR6">
    <property type="taxonomic scope" value="Bacteria"/>
</dbReference>
<reference evidence="3" key="2">
    <citation type="journal article" date="2015" name="Genome Biol. Evol.">
        <title>Complete Genome Sequence and Transcriptomic Analysis of the Novel Pathogen Elizabethkingia anophelis in Response to Oxidative Stress.</title>
        <authorList>
            <person name="Li Y."/>
            <person name="Liu Y."/>
            <person name="Chew S.C."/>
            <person name="Tay M."/>
            <person name="Salido M.M."/>
            <person name="Teo J."/>
            <person name="Lauro F.M."/>
            <person name="Givskov M."/>
            <person name="Yang L."/>
        </authorList>
    </citation>
    <scope>NUCLEOTIDE SEQUENCE</scope>
    <source>
        <strain evidence="3">NUHP1</strain>
    </source>
</reference>
<evidence type="ECO:0000313" key="3">
    <source>
        <dbReference type="EMBL" id="AIL44803.1"/>
    </source>
</evidence>
<dbReference type="InterPro" id="IPR046551">
    <property type="entry name" value="DUF6705"/>
</dbReference>
<proteinExistence type="predicted"/>
<keyword evidence="1" id="KW-0732">Signal</keyword>
<dbReference type="EMBL" id="CP007547">
    <property type="protein sequence ID" value="AIL44803.1"/>
    <property type="molecule type" value="Genomic_DNA"/>
</dbReference>
<reference evidence="3" key="1">
    <citation type="journal article" date="2013" name="Lancet">
        <title>First case of E anophelis outbreak in an intensive-care unit.</title>
        <authorList>
            <person name="Teo J."/>
            <person name="Tan S.Y."/>
            <person name="Tay M."/>
            <person name="Ding Y."/>
            <person name="Kjelleberg S."/>
            <person name="Givskov M."/>
            <person name="Lin R.T."/>
            <person name="Yang L."/>
        </authorList>
    </citation>
    <scope>NUCLEOTIDE SEQUENCE [LARGE SCALE GENOMIC DNA]</scope>
    <source>
        <strain evidence="3">NUHP1</strain>
    </source>
</reference>
<evidence type="ECO:0000259" key="2">
    <source>
        <dbReference type="Pfam" id="PF20448"/>
    </source>
</evidence>
<dbReference type="STRING" id="1338011.BD94_1028"/>
<feature type="chain" id="PRO_5001717618" description="DUF6705 domain-containing protein" evidence="1">
    <location>
        <begin position="20"/>
        <end position="188"/>
    </location>
</feature>
<evidence type="ECO:0000313" key="4">
    <source>
        <dbReference type="Proteomes" id="UP000028933"/>
    </source>
</evidence>
<organism evidence="3 4">
    <name type="scientific">Elizabethkingia anophelis NUHP1</name>
    <dbReference type="NCBI Taxonomy" id="1338011"/>
    <lineage>
        <taxon>Bacteria</taxon>
        <taxon>Pseudomonadati</taxon>
        <taxon>Bacteroidota</taxon>
        <taxon>Flavobacteriia</taxon>
        <taxon>Flavobacteriales</taxon>
        <taxon>Weeksellaceae</taxon>
        <taxon>Elizabethkingia</taxon>
    </lineage>
</organism>
<sequence length="188" mass="20996">MKKLIFSIAIIFFGSYINAQTISLSQVPDQTPNGSYLKDIDNTLPLFTGTWTANFEGKQVTLNISDVIASHPRQILDTHYTSDVVFMRYSVKDANGNQLASTMNKTIANTNIISTFTSPDKNSVAFDYRGEECGIGEGFIILKKIDSNHIKWEYNSTGGLIDPTQCSDYSPNIKSYIPRTLDLTFTKQ</sequence>
<evidence type="ECO:0000256" key="1">
    <source>
        <dbReference type="SAM" id="SignalP"/>
    </source>
</evidence>
<accession>A0A077EDX2</accession>
<dbReference type="HOGENOM" id="CLU_1254320_0_0_10"/>
<feature type="domain" description="DUF6705" evidence="2">
    <location>
        <begin position="1"/>
        <end position="188"/>
    </location>
</feature>
<gene>
    <name evidence="3" type="ORF">BD94_1028</name>
</gene>
<name>A0A077EDX2_9FLAO</name>